<dbReference type="RefSeq" id="XP_031852406.1">
    <property type="nucleotide sequence ID" value="XM_031996515.1"/>
</dbReference>
<dbReference type="InterPro" id="IPR038988">
    <property type="entry name" value="Sas4"/>
</dbReference>
<dbReference type="Proteomes" id="UP000398389">
    <property type="component" value="Unassembled WGS sequence"/>
</dbReference>
<dbReference type="GO" id="GO:0033255">
    <property type="term" value="C:SAS acetyltransferase complex"/>
    <property type="evidence" value="ECO:0007669"/>
    <property type="project" value="InterPro"/>
</dbReference>
<dbReference type="AlphaFoldDB" id="A0A5E8BIA3"/>
<feature type="region of interest" description="Disordered" evidence="1">
    <location>
        <begin position="293"/>
        <end position="322"/>
    </location>
</feature>
<reference evidence="3 4" key="1">
    <citation type="submission" date="2019-09" db="EMBL/GenBank/DDBJ databases">
        <authorList>
            <person name="Brejova B."/>
        </authorList>
    </citation>
    <scope>NUCLEOTIDE SEQUENCE [LARGE SCALE GENOMIC DNA]</scope>
</reference>
<dbReference type="Pfam" id="PF15460">
    <property type="entry name" value="SAS4"/>
    <property type="match status" value="1"/>
</dbReference>
<organism evidence="3 4">
    <name type="scientific">Magnusiomyces paraingens</name>
    <dbReference type="NCBI Taxonomy" id="2606893"/>
    <lineage>
        <taxon>Eukaryota</taxon>
        <taxon>Fungi</taxon>
        <taxon>Dikarya</taxon>
        <taxon>Ascomycota</taxon>
        <taxon>Saccharomycotina</taxon>
        <taxon>Dipodascomycetes</taxon>
        <taxon>Dipodascales</taxon>
        <taxon>Dipodascaceae</taxon>
        <taxon>Magnusiomyces</taxon>
    </lineage>
</organism>
<gene>
    <name evidence="3" type="ORF">SAPINGB_P001795</name>
</gene>
<keyword evidence="4" id="KW-1185">Reference proteome</keyword>
<proteinExistence type="predicted"/>
<dbReference type="PANTHER" id="PTHR38422">
    <property type="entry name" value="SOMETHING ABOUT SILENCING PROTEIN 4"/>
    <property type="match status" value="1"/>
</dbReference>
<name>A0A5E8BIA3_9ASCO</name>
<dbReference type="PANTHER" id="PTHR38422:SF1">
    <property type="entry name" value="SOMETHING ABOUT SILENCING PROTEIN 4"/>
    <property type="match status" value="1"/>
</dbReference>
<feature type="region of interest" description="Disordered" evidence="1">
    <location>
        <begin position="1"/>
        <end position="29"/>
    </location>
</feature>
<evidence type="ECO:0000313" key="3">
    <source>
        <dbReference type="EMBL" id="VVT48470.1"/>
    </source>
</evidence>
<evidence type="ECO:0000313" key="4">
    <source>
        <dbReference type="Proteomes" id="UP000398389"/>
    </source>
</evidence>
<dbReference type="GO" id="GO:0004402">
    <property type="term" value="F:histone acetyltransferase activity"/>
    <property type="evidence" value="ECO:0007669"/>
    <property type="project" value="TreeGrafter"/>
</dbReference>
<dbReference type="OrthoDB" id="1938992at2759"/>
<evidence type="ECO:0000256" key="1">
    <source>
        <dbReference type="SAM" id="MobiDB-lite"/>
    </source>
</evidence>
<protein>
    <recommendedName>
        <fullName evidence="2">Something about silencing protein 4 domain-containing protein</fullName>
    </recommendedName>
</protein>
<feature type="compositionally biased region" description="Low complexity" evidence="1">
    <location>
        <begin position="71"/>
        <end position="97"/>
    </location>
</feature>
<dbReference type="GeneID" id="43580615"/>
<dbReference type="EMBL" id="CABVLU010000002">
    <property type="protein sequence ID" value="VVT48470.1"/>
    <property type="molecule type" value="Genomic_DNA"/>
</dbReference>
<accession>A0A5E8BIA3</accession>
<feature type="domain" description="Something about silencing protein 4" evidence="2">
    <location>
        <begin position="140"/>
        <end position="236"/>
    </location>
</feature>
<evidence type="ECO:0000259" key="2">
    <source>
        <dbReference type="Pfam" id="PF15460"/>
    </source>
</evidence>
<feature type="region of interest" description="Disordered" evidence="1">
    <location>
        <begin position="61"/>
        <end position="116"/>
    </location>
</feature>
<feature type="compositionally biased region" description="Polar residues" evidence="1">
    <location>
        <begin position="1"/>
        <end position="12"/>
    </location>
</feature>
<sequence length="337" mass="38458">MVNDTLKQTSSDSGKRHLRSKSRGKSVPPTTYIFDFDLLQNNVDFDQPFVVGLKIPDEKKSLKDQSLKFQPSSISSSSSSSGSSVASGESESVPSSIQTPVSPADPLPQASVQENRNNQRVEFKIFSYAGISTGRRHTPDPLVNATFEPFHKHMERVEKRARQQERERSVNEHEKLKQLKHDLTGPLWRSILPTVTKINNLKDKVEMETKCKKTINEINFFMDRYTKYRQLEKKMQLHSVVSYDDDEHASVGNISNRRDKVENIRNETKKQKIQNTPKRRSVGDFVSETKGVVHNTYDPKEPGVDYVSSEDEEDPNAPGQWEWVYDGYGAGIRANQR</sequence>
<dbReference type="InterPro" id="IPR029184">
    <property type="entry name" value="Sas4_dom"/>
</dbReference>